<dbReference type="Gene3D" id="2.40.170.20">
    <property type="entry name" value="TonB-dependent receptor, beta-barrel domain"/>
    <property type="match status" value="1"/>
</dbReference>
<keyword evidence="3 8" id="KW-1134">Transmembrane beta strand</keyword>
<evidence type="ECO:0000256" key="5">
    <source>
        <dbReference type="ARBA" id="ARBA00023077"/>
    </source>
</evidence>
<dbReference type="SUPFAM" id="SSF49464">
    <property type="entry name" value="Carboxypeptidase regulatory domain-like"/>
    <property type="match status" value="1"/>
</dbReference>
<dbReference type="InterPro" id="IPR012910">
    <property type="entry name" value="Plug_dom"/>
</dbReference>
<evidence type="ECO:0000256" key="7">
    <source>
        <dbReference type="ARBA" id="ARBA00023237"/>
    </source>
</evidence>
<dbReference type="NCBIfam" id="TIGR04057">
    <property type="entry name" value="SusC_RagA_signa"/>
    <property type="match status" value="1"/>
</dbReference>
<accession>A0A1K1ML99</accession>
<organism evidence="12 13">
    <name type="scientific">Sinomicrobium oceani</name>
    <dbReference type="NCBI Taxonomy" id="1150368"/>
    <lineage>
        <taxon>Bacteria</taxon>
        <taxon>Pseudomonadati</taxon>
        <taxon>Bacteroidota</taxon>
        <taxon>Flavobacteriia</taxon>
        <taxon>Flavobacteriales</taxon>
        <taxon>Flavobacteriaceae</taxon>
        <taxon>Sinomicrobium</taxon>
    </lineage>
</organism>
<comment type="subcellular location">
    <subcellularLocation>
        <location evidence="1 8">Cell outer membrane</location>
        <topology evidence="1 8">Multi-pass membrane protein</topology>
    </subcellularLocation>
</comment>
<keyword evidence="13" id="KW-1185">Reference proteome</keyword>
<protein>
    <submittedName>
        <fullName evidence="12">TonB-linked outer membrane protein, SusC/RagA family</fullName>
    </submittedName>
</protein>
<keyword evidence="5 9" id="KW-0798">TonB box</keyword>
<feature type="domain" description="TonB-dependent receptor plug" evidence="11">
    <location>
        <begin position="237"/>
        <end position="343"/>
    </location>
</feature>
<evidence type="ECO:0000256" key="2">
    <source>
        <dbReference type="ARBA" id="ARBA00022448"/>
    </source>
</evidence>
<name>A0A1K1ML99_9FLAO</name>
<dbReference type="PROSITE" id="PS52016">
    <property type="entry name" value="TONB_DEPENDENT_REC_3"/>
    <property type="match status" value="1"/>
</dbReference>
<dbReference type="OrthoDB" id="9768177at2"/>
<dbReference type="GO" id="GO:0009279">
    <property type="term" value="C:cell outer membrane"/>
    <property type="evidence" value="ECO:0007669"/>
    <property type="project" value="UniProtKB-SubCell"/>
</dbReference>
<dbReference type="Gene3D" id="2.170.130.10">
    <property type="entry name" value="TonB-dependent receptor, plug domain"/>
    <property type="match status" value="1"/>
</dbReference>
<keyword evidence="6 8" id="KW-0472">Membrane</keyword>
<dbReference type="STRING" id="1150368.SAMN02927921_00625"/>
<dbReference type="FunFam" id="2.170.130.10:FF:000008">
    <property type="entry name" value="SusC/RagA family TonB-linked outer membrane protein"/>
    <property type="match status" value="1"/>
</dbReference>
<keyword evidence="4 8" id="KW-0812">Transmembrane</keyword>
<dbReference type="InterPro" id="IPR023997">
    <property type="entry name" value="TonB-dep_OMP_SusC/RagA_CS"/>
</dbReference>
<keyword evidence="2 8" id="KW-0813">Transport</keyword>
<evidence type="ECO:0000313" key="12">
    <source>
        <dbReference type="EMBL" id="SFW23928.1"/>
    </source>
</evidence>
<dbReference type="Pfam" id="PF07715">
    <property type="entry name" value="Plug"/>
    <property type="match status" value="1"/>
</dbReference>
<proteinExistence type="inferred from homology"/>
<dbReference type="EMBL" id="FPJE01000003">
    <property type="protein sequence ID" value="SFW23928.1"/>
    <property type="molecule type" value="Genomic_DNA"/>
</dbReference>
<dbReference type="Pfam" id="PF13715">
    <property type="entry name" value="CarbopepD_reg_2"/>
    <property type="match status" value="1"/>
</dbReference>
<evidence type="ECO:0000256" key="3">
    <source>
        <dbReference type="ARBA" id="ARBA00022452"/>
    </source>
</evidence>
<dbReference type="InterPro" id="IPR008969">
    <property type="entry name" value="CarboxyPept-like_regulatory"/>
</dbReference>
<dbReference type="AlphaFoldDB" id="A0A1K1ML99"/>
<evidence type="ECO:0000259" key="11">
    <source>
        <dbReference type="Pfam" id="PF07715"/>
    </source>
</evidence>
<keyword evidence="7 8" id="KW-0998">Cell outer membrane</keyword>
<dbReference type="Proteomes" id="UP000182248">
    <property type="component" value="Unassembled WGS sequence"/>
</dbReference>
<dbReference type="InterPro" id="IPR036942">
    <property type="entry name" value="Beta-barrel_TonB_sf"/>
</dbReference>
<dbReference type="InterPro" id="IPR039426">
    <property type="entry name" value="TonB-dep_rcpt-like"/>
</dbReference>
<evidence type="ECO:0000256" key="4">
    <source>
        <dbReference type="ARBA" id="ARBA00022692"/>
    </source>
</evidence>
<evidence type="ECO:0000259" key="10">
    <source>
        <dbReference type="Pfam" id="PF00593"/>
    </source>
</evidence>
<dbReference type="NCBIfam" id="TIGR04056">
    <property type="entry name" value="OMP_RagA_SusC"/>
    <property type="match status" value="1"/>
</dbReference>
<reference evidence="12 13" key="1">
    <citation type="submission" date="2016-11" db="EMBL/GenBank/DDBJ databases">
        <authorList>
            <person name="Jaros S."/>
            <person name="Januszkiewicz K."/>
            <person name="Wedrychowicz H."/>
        </authorList>
    </citation>
    <scope>NUCLEOTIDE SEQUENCE [LARGE SCALE GENOMIC DNA]</scope>
    <source>
        <strain evidence="12 13">CGMCC 1.12145</strain>
    </source>
</reference>
<evidence type="ECO:0000256" key="9">
    <source>
        <dbReference type="RuleBase" id="RU003357"/>
    </source>
</evidence>
<dbReference type="InterPro" id="IPR023996">
    <property type="entry name" value="TonB-dep_OMP_SusC/RagA"/>
</dbReference>
<gene>
    <name evidence="12" type="ORF">SAMN02927921_00625</name>
</gene>
<comment type="similarity">
    <text evidence="8 9">Belongs to the TonB-dependent receptor family.</text>
</comment>
<sequence>MAGLEVQPHQHYKIMKIPLNRGRKEPALVKFDLRMKISLLLLFTGMFAINARTSYSQNTKVSVDLKNVTVEKFIDYIEEKTEYRFLYLIDDINLHREVTITVRNEKINVILDKIFSGSDTTYSIEDKQISLVRRSGQTDNNNVQFTISGKVIDSTGTVLAGANILEKGTTNGTQTDFDGNYSINVSGPESVLVFSYVGFQSREIKVGDRTSVNITLIESAEGLEEVVVVGYGSVKRTDVTGAVSTVNSEELTALPTSDVQQALKGRASGVRVVQNSGQPGANVQIQIRGGNSYLGDNNPLYVVDGFPIVGSISFLNPSDIQSIDILKDASATAIYGSRGANGVVMITTKKGTKGQQGRIDYQSYYGVQEVIKKYRMMNTDQFTRFANLRAVNEGVAAPFDPDNLPAADTDWQDEIFRSAAIQSHTLTFSGGNEKSSYSVSANYFDQDGVILNSSLKRGSLRLALNQDVNNWLRLSTDAVITRWENNDANVNNGSGGGNNIFAAALAAPPTIAPYDAEGNLNEVGIYPFSPVVINNPLAYAKILDRQYFTRVLANISAEFRLSNHLKLKVLGGTQQAFTESNYYSPSLITNRTPTGYGVTGITRSISYLNENILTYDRQIGDDDRLNVVGGFTVQTFQSKYNGSSATGFATDELLNNALGSGSNTLPNSSSITEWTLLSWLGRANYHLNDKYLFTASIRADGSSRFGKNNKWGIFSSGAFAWKIKNEEFLKDWDPLSDLKLRVGYGETGSTAIDPYRSLNSLGQTRATFGNSDVIGFANLSAPNPDLKWETTTQLGIGLDAGFINDRFRFTIDYYHKKTTDLLAIIPLPESVGYSSLITNLGEVRNYGMEFSLGALVFDGEFSWDVFGQLSFNRNKVITIGEDILGGPLDIPFAAPINIAREGEPLGMFYGFVEDGYDDQGVIRYRDLNGDGKISNEDQQIIGNPYPDFIYGLNNTLNYKNFELNIFVEGSQGNDLFWATGAVVANSLSEGGNQLSDLSDNYWNPQNTDARYPAPTANRSQFRVSDRFIKDGSYLRLKNIRLAYNLPVRDTGLPIKSLQLYVSGQNLITLTSYPGLDPEVNTRAAQGDLRIGIDQTGYPSSKIFTLGMNIQL</sequence>
<evidence type="ECO:0000256" key="6">
    <source>
        <dbReference type="ARBA" id="ARBA00023136"/>
    </source>
</evidence>
<dbReference type="InterPro" id="IPR037066">
    <property type="entry name" value="Plug_dom_sf"/>
</dbReference>
<dbReference type="InterPro" id="IPR000531">
    <property type="entry name" value="Beta-barrel_TonB"/>
</dbReference>
<dbReference type="Gene3D" id="2.60.40.1120">
    <property type="entry name" value="Carboxypeptidase-like, regulatory domain"/>
    <property type="match status" value="1"/>
</dbReference>
<feature type="domain" description="TonB-dependent receptor-like beta-barrel" evidence="10">
    <location>
        <begin position="497"/>
        <end position="1066"/>
    </location>
</feature>
<evidence type="ECO:0000313" key="13">
    <source>
        <dbReference type="Proteomes" id="UP000182248"/>
    </source>
</evidence>
<evidence type="ECO:0000256" key="1">
    <source>
        <dbReference type="ARBA" id="ARBA00004571"/>
    </source>
</evidence>
<dbReference type="SUPFAM" id="SSF56935">
    <property type="entry name" value="Porins"/>
    <property type="match status" value="1"/>
</dbReference>
<evidence type="ECO:0000256" key="8">
    <source>
        <dbReference type="PROSITE-ProRule" id="PRU01360"/>
    </source>
</evidence>
<dbReference type="Pfam" id="PF00593">
    <property type="entry name" value="TonB_dep_Rec_b-barrel"/>
    <property type="match status" value="1"/>
</dbReference>